<feature type="transmembrane region" description="Helical" evidence="1">
    <location>
        <begin position="58"/>
        <end position="79"/>
    </location>
</feature>
<feature type="transmembrane region" description="Helical" evidence="1">
    <location>
        <begin position="161"/>
        <end position="183"/>
    </location>
</feature>
<feature type="transmembrane region" description="Helical" evidence="1">
    <location>
        <begin position="7"/>
        <end position="24"/>
    </location>
</feature>
<dbReference type="OrthoDB" id="667077at2"/>
<dbReference type="STRING" id="1703345.A3860_33595"/>
<keyword evidence="1" id="KW-0812">Transmembrane</keyword>
<evidence type="ECO:0000313" key="2">
    <source>
        <dbReference type="EMBL" id="OQP60457.1"/>
    </source>
</evidence>
<dbReference type="Proteomes" id="UP000192796">
    <property type="component" value="Unassembled WGS sequence"/>
</dbReference>
<feature type="transmembrane region" description="Helical" evidence="1">
    <location>
        <begin position="91"/>
        <end position="110"/>
    </location>
</feature>
<evidence type="ECO:0000313" key="3">
    <source>
        <dbReference type="Proteomes" id="UP000192796"/>
    </source>
</evidence>
<comment type="caution">
    <text evidence="2">The sequence shown here is derived from an EMBL/GenBank/DDBJ whole genome shotgun (WGS) entry which is preliminary data.</text>
</comment>
<organism evidence="2 3">
    <name type="scientific">Niastella vici</name>
    <dbReference type="NCBI Taxonomy" id="1703345"/>
    <lineage>
        <taxon>Bacteria</taxon>
        <taxon>Pseudomonadati</taxon>
        <taxon>Bacteroidota</taxon>
        <taxon>Chitinophagia</taxon>
        <taxon>Chitinophagales</taxon>
        <taxon>Chitinophagaceae</taxon>
        <taxon>Niastella</taxon>
    </lineage>
</organism>
<protein>
    <submittedName>
        <fullName evidence="2">Uncharacterized protein</fullName>
    </submittedName>
</protein>
<keyword evidence="1" id="KW-0472">Membrane</keyword>
<dbReference type="EMBL" id="LVYD01000063">
    <property type="protein sequence ID" value="OQP60457.1"/>
    <property type="molecule type" value="Genomic_DNA"/>
</dbReference>
<dbReference type="AlphaFoldDB" id="A0A1V9FQ90"/>
<keyword evidence="3" id="KW-1185">Reference proteome</keyword>
<feature type="transmembrane region" description="Helical" evidence="1">
    <location>
        <begin position="195"/>
        <end position="218"/>
    </location>
</feature>
<gene>
    <name evidence="2" type="ORF">A3860_33595</name>
</gene>
<feature type="transmembrane region" description="Helical" evidence="1">
    <location>
        <begin position="130"/>
        <end position="149"/>
    </location>
</feature>
<accession>A0A1V9FQ90</accession>
<proteinExistence type="predicted"/>
<reference evidence="2 3" key="1">
    <citation type="submission" date="2016-03" db="EMBL/GenBank/DDBJ databases">
        <title>Niastella vici sp. nov., isolated from farmland soil.</title>
        <authorList>
            <person name="Chen L."/>
            <person name="Wang D."/>
            <person name="Yang S."/>
            <person name="Wang G."/>
        </authorList>
    </citation>
    <scope>NUCLEOTIDE SEQUENCE [LARGE SCALE GENOMIC DNA]</scope>
    <source>
        <strain evidence="2 3">DJ57</strain>
    </source>
</reference>
<dbReference type="RefSeq" id="WP_081153182.1">
    <property type="nucleotide sequence ID" value="NZ_LVYD01000063.1"/>
</dbReference>
<name>A0A1V9FQ90_9BACT</name>
<evidence type="ECO:0000256" key="1">
    <source>
        <dbReference type="SAM" id="Phobius"/>
    </source>
</evidence>
<keyword evidence="1" id="KW-1133">Transmembrane helix</keyword>
<sequence>MQLKITFRYVIAFFALNMLMVELHEQAHIITGYLICGCYGPRDFNVWATCERCVFPQWSFLATLAGPVFSCSLMWLGAWLMAKSTGHKKKVLGFSLLFSNLPFARIFTALAGGGDEKIVIQAIRGNIGLVWSQLMAILIVTIICLPPMIIAYKKSAVPNRFLLITGFATIPLIYGMLYQHLFLNWLLKKGIGSQSYILGTPSLILLHFLLMLLLFFLFRKGLLQCGRLRNDWPVGSFTKQ</sequence>